<dbReference type="GO" id="GO:0016757">
    <property type="term" value="F:glycosyltransferase activity"/>
    <property type="evidence" value="ECO:0007669"/>
    <property type="project" value="InterPro"/>
</dbReference>
<feature type="domain" description="Glycosyltransferase subfamily 4-like N-terminal" evidence="2">
    <location>
        <begin position="14"/>
        <end position="167"/>
    </location>
</feature>
<comment type="caution">
    <text evidence="3">The sequence shown here is derived from an EMBL/GenBank/DDBJ whole genome shotgun (WGS) entry which is preliminary data.</text>
</comment>
<feature type="domain" description="Glycosyl transferase family 1" evidence="1">
    <location>
        <begin position="183"/>
        <end position="341"/>
    </location>
</feature>
<dbReference type="PANTHER" id="PTHR12526:SF630">
    <property type="entry name" value="GLYCOSYLTRANSFERASE"/>
    <property type="match status" value="1"/>
</dbReference>
<accession>A0A3E3HZV8</accession>
<dbReference type="Pfam" id="PF00534">
    <property type="entry name" value="Glycos_transf_1"/>
    <property type="match status" value="1"/>
</dbReference>
<dbReference type="SUPFAM" id="SSF53756">
    <property type="entry name" value="UDP-Glycosyltransferase/glycogen phosphorylase"/>
    <property type="match status" value="1"/>
</dbReference>
<dbReference type="EMBL" id="QVLV01000016">
    <property type="protein sequence ID" value="RGE57369.1"/>
    <property type="molecule type" value="Genomic_DNA"/>
</dbReference>
<dbReference type="PANTHER" id="PTHR12526">
    <property type="entry name" value="GLYCOSYLTRANSFERASE"/>
    <property type="match status" value="1"/>
</dbReference>
<protein>
    <submittedName>
        <fullName evidence="3">Glycosyltransferase family 4 protein</fullName>
    </submittedName>
</protein>
<name>A0A3E3HZV8_9FIRM</name>
<dbReference type="Pfam" id="PF13579">
    <property type="entry name" value="Glyco_trans_4_4"/>
    <property type="match status" value="1"/>
</dbReference>
<evidence type="ECO:0000313" key="5">
    <source>
        <dbReference type="Proteomes" id="UP000260812"/>
    </source>
</evidence>
<dbReference type="GeneID" id="97989078"/>
<dbReference type="InterPro" id="IPR001296">
    <property type="entry name" value="Glyco_trans_1"/>
</dbReference>
<sequence>MRKIIFHINSLEQGGAERVITNLAHQFAAEGYEVYIATEWYAENEFRIDKSITRVHVGLNAEEEGKGRIAKLRIREKRLRAFIKKVRPDVVVAFCHKANYRAITAALGTGIPVIVSVRTDPVGHYDKWDDKIQIPLLFPRAAGCVFQTEGQRDFFPVKVQRKSRIILNPLNNKYLDIPKPETRVKEVVQSGRLVDFKNQLMLIRAFDKVHQKHPDYVLKIYGGDSRDGTKELLEQLIAERKAEAYVFLMGASDSLERQLVNASVFAFSSDWEGLPNALLEAMALGLPIVSTDCPCGGPRTVIQDGVNGLLVPIKDEDAMAEGICRLIENPELAERLGSKARDIRKIANSKAVFEQWQDYIESVCRH</sequence>
<keyword evidence="3" id="KW-0808">Transferase</keyword>
<evidence type="ECO:0000259" key="1">
    <source>
        <dbReference type="Pfam" id="PF00534"/>
    </source>
</evidence>
<reference evidence="3 6" key="1">
    <citation type="submission" date="2018-08" db="EMBL/GenBank/DDBJ databases">
        <title>A genome reference for cultivated species of the human gut microbiota.</title>
        <authorList>
            <person name="Zou Y."/>
            <person name="Xue W."/>
            <person name="Luo G."/>
        </authorList>
    </citation>
    <scope>NUCLEOTIDE SEQUENCE [LARGE SCALE GENOMIC DNA]</scope>
    <source>
        <strain evidence="4 6">AF26-4BH</strain>
        <strain evidence="3">TF05-5AC</strain>
    </source>
</reference>
<evidence type="ECO:0000313" key="4">
    <source>
        <dbReference type="EMBL" id="RGE72248.1"/>
    </source>
</evidence>
<dbReference type="EMBL" id="QVLU01000007">
    <property type="protein sequence ID" value="RGE72248.1"/>
    <property type="molecule type" value="Genomic_DNA"/>
</dbReference>
<evidence type="ECO:0000259" key="2">
    <source>
        <dbReference type="Pfam" id="PF13579"/>
    </source>
</evidence>
<dbReference type="OrthoDB" id="9787617at2"/>
<dbReference type="GeneID" id="86052533"/>
<proteinExistence type="predicted"/>
<dbReference type="RefSeq" id="WP_025488491.1">
    <property type="nucleotide sequence ID" value="NZ_CALBAU010000144.1"/>
</dbReference>
<gene>
    <name evidence="4" type="ORF">DWY69_09340</name>
    <name evidence="3" type="ORF">DXC51_19935</name>
</gene>
<dbReference type="AlphaFoldDB" id="A0A3E3HZV8"/>
<organism evidence="3 5">
    <name type="scientific">Eisenbergiella massiliensis</name>
    <dbReference type="NCBI Taxonomy" id="1720294"/>
    <lineage>
        <taxon>Bacteria</taxon>
        <taxon>Bacillati</taxon>
        <taxon>Bacillota</taxon>
        <taxon>Clostridia</taxon>
        <taxon>Lachnospirales</taxon>
        <taxon>Lachnospiraceae</taxon>
        <taxon>Eisenbergiella</taxon>
    </lineage>
</organism>
<keyword evidence="5" id="KW-1185">Reference proteome</keyword>
<dbReference type="Gene3D" id="3.40.50.2000">
    <property type="entry name" value="Glycogen Phosphorylase B"/>
    <property type="match status" value="2"/>
</dbReference>
<evidence type="ECO:0000313" key="6">
    <source>
        <dbReference type="Proteomes" id="UP000261166"/>
    </source>
</evidence>
<dbReference type="InterPro" id="IPR028098">
    <property type="entry name" value="Glyco_trans_4-like_N"/>
</dbReference>
<dbReference type="Proteomes" id="UP000260812">
    <property type="component" value="Unassembled WGS sequence"/>
</dbReference>
<evidence type="ECO:0000313" key="3">
    <source>
        <dbReference type="EMBL" id="RGE57369.1"/>
    </source>
</evidence>
<dbReference type="Proteomes" id="UP000261166">
    <property type="component" value="Unassembled WGS sequence"/>
</dbReference>